<accession>A0ABQ0JSW2</accession>
<protein>
    <submittedName>
        <fullName evidence="1">Uncharacterized protein</fullName>
    </submittedName>
</protein>
<comment type="caution">
    <text evidence="1">The sequence shown here is derived from an EMBL/GenBank/DDBJ whole genome shotgun (WGS) entry which is preliminary data.</text>
</comment>
<organism evidence="1 2">
    <name type="scientific">Candidatus Brocadia sinica JPN1</name>
    <dbReference type="NCBI Taxonomy" id="1197129"/>
    <lineage>
        <taxon>Bacteria</taxon>
        <taxon>Pseudomonadati</taxon>
        <taxon>Planctomycetota</taxon>
        <taxon>Candidatus Brocadiia</taxon>
        <taxon>Candidatus Brocadiales</taxon>
        <taxon>Candidatus Brocadiaceae</taxon>
        <taxon>Candidatus Brocadia</taxon>
    </lineage>
</organism>
<evidence type="ECO:0000313" key="2">
    <source>
        <dbReference type="Proteomes" id="UP000032309"/>
    </source>
</evidence>
<proteinExistence type="predicted"/>
<keyword evidence="2" id="KW-1185">Reference proteome</keyword>
<sequence>MTMNSIFRSVIVLTFVLGLSSTYVCKVLWACGGEDGHSCHEMSGHVVQIKTEVKDERTKEVKDHVCGIEVCDIEKTPCCIGQLTLQWTRVWRVAISERDHRKGTKGRFTTSARNTV</sequence>
<dbReference type="EMBL" id="BAFN01000001">
    <property type="protein sequence ID" value="GAN31801.1"/>
    <property type="molecule type" value="Genomic_DNA"/>
</dbReference>
<gene>
    <name evidence="1" type="ORF">BROSI_A0305</name>
</gene>
<reference evidence="2" key="1">
    <citation type="journal article" date="2015" name="Genome Announc.">
        <title>Draft Genome Sequence of an Anaerobic Ammonium-Oxidizing Bacterium, "Candidatus Brocadia sinica".</title>
        <authorList>
            <person name="Oshiki M."/>
            <person name="Shinyako-Hata K."/>
            <person name="Satoh H."/>
            <person name="Okabe S."/>
        </authorList>
    </citation>
    <scope>NUCLEOTIDE SEQUENCE [LARGE SCALE GENOMIC DNA]</scope>
    <source>
        <strain evidence="2">JPN1</strain>
    </source>
</reference>
<evidence type="ECO:0000313" key="1">
    <source>
        <dbReference type="EMBL" id="GAN31801.1"/>
    </source>
</evidence>
<dbReference type="Proteomes" id="UP000032309">
    <property type="component" value="Unassembled WGS sequence"/>
</dbReference>
<name>A0ABQ0JSW2_9BACT</name>